<keyword evidence="11" id="KW-0804">Transcription</keyword>
<dbReference type="AlphaFoldDB" id="A0A401GK98"/>
<evidence type="ECO:0000256" key="7">
    <source>
        <dbReference type="ARBA" id="ARBA00022964"/>
    </source>
</evidence>
<dbReference type="PANTHER" id="PTHR23123">
    <property type="entry name" value="PHD/F-BOX CONTAINING PROTEIN"/>
    <property type="match status" value="1"/>
</dbReference>
<dbReference type="InterPro" id="IPR041070">
    <property type="entry name" value="JHD"/>
</dbReference>
<dbReference type="PROSITE" id="PS51184">
    <property type="entry name" value="JMJC"/>
    <property type="match status" value="1"/>
</dbReference>
<keyword evidence="5" id="KW-0479">Metal-binding</keyword>
<protein>
    <recommendedName>
        <fullName evidence="4">[histone H3]-dimethyl-L-lysine(36) demethylase</fullName>
        <ecNumber evidence="4">1.14.11.27</ecNumber>
    </recommendedName>
    <alternativeName>
        <fullName evidence="13">[Histone-H3]-lysine-36 demethylase 1</fullName>
    </alternativeName>
</protein>
<proteinExistence type="inferred from homology"/>
<dbReference type="InterPro" id="IPR050690">
    <property type="entry name" value="JHDM1_Histone_Demethylase"/>
</dbReference>
<evidence type="ECO:0000256" key="4">
    <source>
        <dbReference type="ARBA" id="ARBA00013246"/>
    </source>
</evidence>
<evidence type="ECO:0000313" key="17">
    <source>
        <dbReference type="EMBL" id="GBE82582.1"/>
    </source>
</evidence>
<dbReference type="GeneID" id="38779499"/>
<feature type="region of interest" description="Disordered" evidence="15">
    <location>
        <begin position="299"/>
        <end position="319"/>
    </location>
</feature>
<reference evidence="17 18" key="1">
    <citation type="journal article" date="2018" name="Sci. Rep.">
        <title>Genome sequence of the cauliflower mushroom Sparassis crispa (Hanabiratake) and its association with beneficial usage.</title>
        <authorList>
            <person name="Kiyama R."/>
            <person name="Furutani Y."/>
            <person name="Kawaguchi K."/>
            <person name="Nakanishi T."/>
        </authorList>
    </citation>
    <scope>NUCLEOTIDE SEQUENCE [LARGE SCALE GENOMIC DNA]</scope>
</reference>
<dbReference type="GO" id="GO:0140680">
    <property type="term" value="F:histone H3K36me/H3K36me2 demethylase activity"/>
    <property type="evidence" value="ECO:0007669"/>
    <property type="project" value="UniProtKB-EC"/>
</dbReference>
<keyword evidence="12" id="KW-0539">Nucleus</keyword>
<dbReference type="GO" id="GO:0005634">
    <property type="term" value="C:nucleus"/>
    <property type="evidence" value="ECO:0007669"/>
    <property type="project" value="UniProtKB-SubCell"/>
</dbReference>
<evidence type="ECO:0000256" key="5">
    <source>
        <dbReference type="ARBA" id="ARBA00022723"/>
    </source>
</evidence>
<dbReference type="Gene3D" id="2.60.120.650">
    <property type="entry name" value="Cupin"/>
    <property type="match status" value="2"/>
</dbReference>
<comment type="caution">
    <text evidence="17">The sequence shown here is derived from an EMBL/GenBank/DDBJ whole genome shotgun (WGS) entry which is preliminary data.</text>
</comment>
<sequence length="476" mass="54236">MKPPARKSARKRTQRDYAGLNSGTEASSDRWLRMLEGKTIQGDLFKRMKGSDVGLEWLESDENAMREPVVVESAEGLGMKMPPDTLSVDEVAELVGEDTSVEVIDVATQSNIPGWTMGKWAEYYDLEPSARDKIRNVISLEISGTNLADKVLPPRLVFYFIRPTPSNLMAYEQWSGTEMQNHSWLGDLVDEVFKVELHGGNTMFIPTGWIHAVYTPVDTLVFGGNFLHSYNVAMQLKIREIEIATHVPKKFTFPLFVRLCWYVGEKYLRDLKAKEEFSSRVLESIEALAEFLVSEARSMEHGTEQAKKETKEQVPGDRIKDAAAMARELRWRVRLAAGYSSDDEGHHRRRTQVDGSDGLGLGSKRKRGSAGAEENGELFRNFRRKEWERVEEQATETERRVMKMRRPGDGGDGWPEGWAEWKEEEEVGAEGEVVVDRRRDVVMKVRRTGSGLERQRVERIVEQWLWSPPPAESAPM</sequence>
<evidence type="ECO:0000256" key="9">
    <source>
        <dbReference type="ARBA" id="ARBA00023004"/>
    </source>
</evidence>
<dbReference type="InParanoid" id="A0A401GK98"/>
<evidence type="ECO:0000259" key="16">
    <source>
        <dbReference type="PROSITE" id="PS51184"/>
    </source>
</evidence>
<feature type="region of interest" description="Disordered" evidence="15">
    <location>
        <begin position="342"/>
        <end position="375"/>
    </location>
</feature>
<feature type="domain" description="JmjC" evidence="16">
    <location>
        <begin position="1"/>
        <end position="243"/>
    </location>
</feature>
<comment type="subcellular location">
    <subcellularLocation>
        <location evidence="2">Nucleus</location>
    </subcellularLocation>
</comment>
<dbReference type="STRING" id="139825.A0A401GK98"/>
<keyword evidence="8" id="KW-0560">Oxidoreductase</keyword>
<evidence type="ECO:0000256" key="13">
    <source>
        <dbReference type="ARBA" id="ARBA00031083"/>
    </source>
</evidence>
<evidence type="ECO:0000256" key="12">
    <source>
        <dbReference type="ARBA" id="ARBA00023242"/>
    </source>
</evidence>
<evidence type="ECO:0000256" key="11">
    <source>
        <dbReference type="ARBA" id="ARBA00023163"/>
    </source>
</evidence>
<gene>
    <name evidence="17" type="ORF">SCP_0409660</name>
</gene>
<comment type="catalytic activity">
    <reaction evidence="14">
        <text>N(6),N(6)-dimethyl-L-lysyl(36)-[histone H3] + 2 2-oxoglutarate + 2 O2 = L-lysyl(36)-[histone H3] + 2 formaldehyde + 2 succinate + 2 CO2</text>
        <dbReference type="Rhea" id="RHEA:42032"/>
        <dbReference type="Rhea" id="RHEA-COMP:9785"/>
        <dbReference type="Rhea" id="RHEA-COMP:9787"/>
        <dbReference type="ChEBI" id="CHEBI:15379"/>
        <dbReference type="ChEBI" id="CHEBI:16526"/>
        <dbReference type="ChEBI" id="CHEBI:16810"/>
        <dbReference type="ChEBI" id="CHEBI:16842"/>
        <dbReference type="ChEBI" id="CHEBI:29969"/>
        <dbReference type="ChEBI" id="CHEBI:30031"/>
        <dbReference type="ChEBI" id="CHEBI:61976"/>
        <dbReference type="EC" id="1.14.11.27"/>
    </reaction>
</comment>
<dbReference type="Pfam" id="PF17811">
    <property type="entry name" value="JHD"/>
    <property type="match status" value="1"/>
</dbReference>
<dbReference type="InterPro" id="IPR003347">
    <property type="entry name" value="JmjC_dom"/>
</dbReference>
<comment type="cofactor">
    <cofactor evidence="1">
        <name>Fe(2+)</name>
        <dbReference type="ChEBI" id="CHEBI:29033"/>
    </cofactor>
</comment>
<keyword evidence="10" id="KW-0805">Transcription regulation</keyword>
<dbReference type="GO" id="GO:0046872">
    <property type="term" value="F:metal ion binding"/>
    <property type="evidence" value="ECO:0007669"/>
    <property type="project" value="UniProtKB-KW"/>
</dbReference>
<evidence type="ECO:0000256" key="10">
    <source>
        <dbReference type="ARBA" id="ARBA00023015"/>
    </source>
</evidence>
<dbReference type="SUPFAM" id="SSF51197">
    <property type="entry name" value="Clavaminate synthase-like"/>
    <property type="match status" value="1"/>
</dbReference>
<name>A0A401GK98_9APHY</name>
<keyword evidence="18" id="KW-1185">Reference proteome</keyword>
<organism evidence="17 18">
    <name type="scientific">Sparassis crispa</name>
    <dbReference type="NCBI Taxonomy" id="139825"/>
    <lineage>
        <taxon>Eukaryota</taxon>
        <taxon>Fungi</taxon>
        <taxon>Dikarya</taxon>
        <taxon>Basidiomycota</taxon>
        <taxon>Agaricomycotina</taxon>
        <taxon>Agaricomycetes</taxon>
        <taxon>Polyporales</taxon>
        <taxon>Sparassidaceae</taxon>
        <taxon>Sparassis</taxon>
    </lineage>
</organism>
<keyword evidence="9" id="KW-0408">Iron</keyword>
<keyword evidence="7" id="KW-0223">Dioxygenase</keyword>
<accession>A0A401GK98</accession>
<evidence type="ECO:0000256" key="3">
    <source>
        <dbReference type="ARBA" id="ARBA00008037"/>
    </source>
</evidence>
<dbReference type="SMART" id="SM00558">
    <property type="entry name" value="JmjC"/>
    <property type="match status" value="1"/>
</dbReference>
<evidence type="ECO:0000256" key="1">
    <source>
        <dbReference type="ARBA" id="ARBA00001954"/>
    </source>
</evidence>
<evidence type="ECO:0000313" key="18">
    <source>
        <dbReference type="Proteomes" id="UP000287166"/>
    </source>
</evidence>
<evidence type="ECO:0000256" key="14">
    <source>
        <dbReference type="ARBA" id="ARBA00047915"/>
    </source>
</evidence>
<dbReference type="OrthoDB" id="5876800at2759"/>
<evidence type="ECO:0000256" key="15">
    <source>
        <dbReference type="SAM" id="MobiDB-lite"/>
    </source>
</evidence>
<feature type="region of interest" description="Disordered" evidence="15">
    <location>
        <begin position="1"/>
        <end position="24"/>
    </location>
</feature>
<evidence type="ECO:0000256" key="8">
    <source>
        <dbReference type="ARBA" id="ARBA00023002"/>
    </source>
</evidence>
<evidence type="ECO:0000256" key="2">
    <source>
        <dbReference type="ARBA" id="ARBA00004123"/>
    </source>
</evidence>
<keyword evidence="6" id="KW-0156">Chromatin regulator</keyword>
<dbReference type="EC" id="1.14.11.27" evidence="4"/>
<evidence type="ECO:0000256" key="6">
    <source>
        <dbReference type="ARBA" id="ARBA00022853"/>
    </source>
</evidence>
<dbReference type="RefSeq" id="XP_027613495.1">
    <property type="nucleotide sequence ID" value="XM_027757694.1"/>
</dbReference>
<dbReference type="EMBL" id="BFAD01000004">
    <property type="protein sequence ID" value="GBE82582.1"/>
    <property type="molecule type" value="Genomic_DNA"/>
</dbReference>
<comment type="similarity">
    <text evidence="3">Belongs to the JHDM1 histone demethylase family.</text>
</comment>
<feature type="compositionally biased region" description="Basic residues" evidence="15">
    <location>
        <begin position="1"/>
        <end position="13"/>
    </location>
</feature>
<dbReference type="Proteomes" id="UP000287166">
    <property type="component" value="Unassembled WGS sequence"/>
</dbReference>